<feature type="compositionally biased region" description="Basic residues" evidence="1">
    <location>
        <begin position="41"/>
        <end position="50"/>
    </location>
</feature>
<dbReference type="EMBL" id="HBUE01346272">
    <property type="protein sequence ID" value="CAG6600922.1"/>
    <property type="molecule type" value="Transcribed_RNA"/>
</dbReference>
<organism evidence="2">
    <name type="scientific">Culex pipiens</name>
    <name type="common">House mosquito</name>
    <dbReference type="NCBI Taxonomy" id="7175"/>
    <lineage>
        <taxon>Eukaryota</taxon>
        <taxon>Metazoa</taxon>
        <taxon>Ecdysozoa</taxon>
        <taxon>Arthropoda</taxon>
        <taxon>Hexapoda</taxon>
        <taxon>Insecta</taxon>
        <taxon>Pterygota</taxon>
        <taxon>Neoptera</taxon>
        <taxon>Endopterygota</taxon>
        <taxon>Diptera</taxon>
        <taxon>Nematocera</taxon>
        <taxon>Culicoidea</taxon>
        <taxon>Culicidae</taxon>
        <taxon>Culicinae</taxon>
        <taxon>Culicini</taxon>
        <taxon>Culex</taxon>
        <taxon>Culex</taxon>
    </lineage>
</organism>
<protein>
    <submittedName>
        <fullName evidence="2">(northern house mosquito) hypothetical protein</fullName>
    </submittedName>
</protein>
<reference evidence="2" key="1">
    <citation type="submission" date="2021-05" db="EMBL/GenBank/DDBJ databases">
        <authorList>
            <person name="Alioto T."/>
            <person name="Alioto T."/>
            <person name="Gomez Garrido J."/>
        </authorList>
    </citation>
    <scope>NUCLEOTIDE SEQUENCE</scope>
</reference>
<name>A0A8D8N1V4_CULPI</name>
<dbReference type="EMBL" id="HBUE01239289">
    <property type="protein sequence ID" value="CAG6548694.1"/>
    <property type="molecule type" value="Transcribed_RNA"/>
</dbReference>
<dbReference type="AlphaFoldDB" id="A0A8D8N1V4"/>
<sequence length="168" mass="19004">MPRRTENNKMADRRGVIRKEHPRLLRLGECFVGERGWKTRNARAGHARVRARTERPGRSSTYTSRRWSAVAERIGPDGARKQKRRKLVLGRESVGRSGRSEESARARAKGDMPRVVWRSEGEPVQGHAEEEKRGAGEGKKKEEGKRRKSAISRKGARSAGKGRRTKGK</sequence>
<dbReference type="EMBL" id="HBUE01239287">
    <property type="protein sequence ID" value="CAG6548693.1"/>
    <property type="molecule type" value="Transcribed_RNA"/>
</dbReference>
<accession>A0A8D8N1V4</accession>
<feature type="compositionally biased region" description="Basic and acidic residues" evidence="1">
    <location>
        <begin position="98"/>
        <end position="145"/>
    </location>
</feature>
<dbReference type="EMBL" id="HBUE01346274">
    <property type="protein sequence ID" value="CAG6600923.1"/>
    <property type="molecule type" value="Transcribed_RNA"/>
</dbReference>
<feature type="compositionally biased region" description="Basic residues" evidence="1">
    <location>
        <begin position="146"/>
        <end position="168"/>
    </location>
</feature>
<proteinExistence type="predicted"/>
<feature type="region of interest" description="Disordered" evidence="1">
    <location>
        <begin position="41"/>
        <end position="168"/>
    </location>
</feature>
<evidence type="ECO:0000313" key="2">
    <source>
        <dbReference type="EMBL" id="CAG6548693.1"/>
    </source>
</evidence>
<evidence type="ECO:0000256" key="1">
    <source>
        <dbReference type="SAM" id="MobiDB-lite"/>
    </source>
</evidence>